<reference evidence="2" key="1">
    <citation type="submission" date="2017-11" db="EMBL/GenBank/DDBJ databases">
        <title>Complete Genome Sequence of Kyrpidia sp. Strain EA-1, a thermophilic, hydrogen-oxidizing Bacterium, isolated from the Azores.</title>
        <authorList>
            <person name="Reiner J.E."/>
            <person name="Lapp C.J."/>
            <person name="Bunk B."/>
            <person name="Gescher J."/>
        </authorList>
    </citation>
    <scope>NUCLEOTIDE SEQUENCE [LARGE SCALE GENOMIC DNA]</scope>
    <source>
        <strain evidence="2">EA-1</strain>
    </source>
</reference>
<name>A0A2K8N6M8_9BACL</name>
<organism evidence="1 2">
    <name type="scientific">Kyrpidia spormannii</name>
    <dbReference type="NCBI Taxonomy" id="2055160"/>
    <lineage>
        <taxon>Bacteria</taxon>
        <taxon>Bacillati</taxon>
        <taxon>Bacillota</taxon>
        <taxon>Bacilli</taxon>
        <taxon>Bacillales</taxon>
        <taxon>Alicyclobacillaceae</taxon>
        <taxon>Kyrpidia</taxon>
    </lineage>
</organism>
<protein>
    <submittedName>
        <fullName evidence="1">Uncharacterized protein</fullName>
    </submittedName>
</protein>
<accession>A0A2K8N6M8</accession>
<gene>
    <name evidence="1" type="ORF">CVV65_05440</name>
</gene>
<evidence type="ECO:0000313" key="1">
    <source>
        <dbReference type="EMBL" id="ATY84467.1"/>
    </source>
</evidence>
<dbReference type="AlphaFoldDB" id="A0A2K8N6M8"/>
<dbReference type="KEGG" id="kyr:CVV65_05440"/>
<dbReference type="EMBL" id="CP024955">
    <property type="protein sequence ID" value="ATY84467.1"/>
    <property type="molecule type" value="Genomic_DNA"/>
</dbReference>
<dbReference type="Proteomes" id="UP000231932">
    <property type="component" value="Chromosome"/>
</dbReference>
<keyword evidence="2" id="KW-1185">Reference proteome</keyword>
<proteinExistence type="predicted"/>
<evidence type="ECO:0000313" key="2">
    <source>
        <dbReference type="Proteomes" id="UP000231932"/>
    </source>
</evidence>
<sequence length="82" mass="9507">MILGGRKVAVEKIRVRSVEGHEIPFETYQAFQDPMLLTQAALERMIHGPVDPKIMRGVYLACPKAYRHRRRLTLTLFLSAWQ</sequence>